<accession>A0ABN8IZT7</accession>
<feature type="non-terminal residue" evidence="1">
    <location>
        <position position="124"/>
    </location>
</feature>
<proteinExistence type="predicted"/>
<protein>
    <submittedName>
        <fullName evidence="1">Uncharacterized protein</fullName>
    </submittedName>
</protein>
<name>A0ABN8IZT7_9NEOP</name>
<dbReference type="EMBL" id="OW152818">
    <property type="protein sequence ID" value="CAH2070799.1"/>
    <property type="molecule type" value="Genomic_DNA"/>
</dbReference>
<gene>
    <name evidence="1" type="ORF">IPOD504_LOCUS14849</name>
</gene>
<evidence type="ECO:0000313" key="1">
    <source>
        <dbReference type="EMBL" id="CAH2070799.1"/>
    </source>
</evidence>
<keyword evidence="2" id="KW-1185">Reference proteome</keyword>
<evidence type="ECO:0000313" key="2">
    <source>
        <dbReference type="Proteomes" id="UP000837857"/>
    </source>
</evidence>
<sequence>MRTDNACTAASKRREEAALITLPLDCTMLICSLPRAPLATFQIVLPLTAYYPSFKHQTIVSSVRDCDTSALRVAAMKKRDHGVVNTRVLGGRTHKGSRKDFKRAALRATADKGICGTDLIAGTG</sequence>
<organism evidence="1 2">
    <name type="scientific">Iphiclides podalirius</name>
    <name type="common">scarce swallowtail</name>
    <dbReference type="NCBI Taxonomy" id="110791"/>
    <lineage>
        <taxon>Eukaryota</taxon>
        <taxon>Metazoa</taxon>
        <taxon>Ecdysozoa</taxon>
        <taxon>Arthropoda</taxon>
        <taxon>Hexapoda</taxon>
        <taxon>Insecta</taxon>
        <taxon>Pterygota</taxon>
        <taxon>Neoptera</taxon>
        <taxon>Endopterygota</taxon>
        <taxon>Lepidoptera</taxon>
        <taxon>Glossata</taxon>
        <taxon>Ditrysia</taxon>
        <taxon>Papilionoidea</taxon>
        <taxon>Papilionidae</taxon>
        <taxon>Papilioninae</taxon>
        <taxon>Iphiclides</taxon>
    </lineage>
</organism>
<reference evidence="1" key="1">
    <citation type="submission" date="2022-03" db="EMBL/GenBank/DDBJ databases">
        <authorList>
            <person name="Martin H S."/>
        </authorList>
    </citation>
    <scope>NUCLEOTIDE SEQUENCE</scope>
</reference>
<dbReference type="Proteomes" id="UP000837857">
    <property type="component" value="Chromosome 6"/>
</dbReference>